<evidence type="ECO:0000313" key="2">
    <source>
        <dbReference type="Proteomes" id="UP001327560"/>
    </source>
</evidence>
<dbReference type="EMBL" id="CP136896">
    <property type="protein sequence ID" value="WOL14631.1"/>
    <property type="molecule type" value="Genomic_DNA"/>
</dbReference>
<reference evidence="1 2" key="1">
    <citation type="submission" date="2023-10" db="EMBL/GenBank/DDBJ databases">
        <title>Chromosome-scale genome assembly provides insights into flower coloration mechanisms of Canna indica.</title>
        <authorList>
            <person name="Li C."/>
        </authorList>
    </citation>
    <scope>NUCLEOTIDE SEQUENCE [LARGE SCALE GENOMIC DNA]</scope>
    <source>
        <tissue evidence="1">Flower</tissue>
    </source>
</reference>
<organism evidence="1 2">
    <name type="scientific">Canna indica</name>
    <name type="common">Indian-shot</name>
    <dbReference type="NCBI Taxonomy" id="4628"/>
    <lineage>
        <taxon>Eukaryota</taxon>
        <taxon>Viridiplantae</taxon>
        <taxon>Streptophyta</taxon>
        <taxon>Embryophyta</taxon>
        <taxon>Tracheophyta</taxon>
        <taxon>Spermatophyta</taxon>
        <taxon>Magnoliopsida</taxon>
        <taxon>Liliopsida</taxon>
        <taxon>Zingiberales</taxon>
        <taxon>Cannaceae</taxon>
        <taxon>Canna</taxon>
    </lineage>
</organism>
<keyword evidence="2" id="KW-1185">Reference proteome</keyword>
<evidence type="ECO:0000313" key="1">
    <source>
        <dbReference type="EMBL" id="WOL14631.1"/>
    </source>
</evidence>
<accession>A0AAQ3QJ62</accession>
<dbReference type="PANTHER" id="PTHR33789:SF16">
    <property type="entry name" value="OS01G0724700 PROTEIN"/>
    <property type="match status" value="1"/>
</dbReference>
<proteinExistence type="predicted"/>
<dbReference type="AlphaFoldDB" id="A0AAQ3QJ62"/>
<dbReference type="InterPro" id="IPR019587">
    <property type="entry name" value="Polyketide_cyclase/dehydratase"/>
</dbReference>
<dbReference type="SUPFAM" id="SSF55961">
    <property type="entry name" value="Bet v1-like"/>
    <property type="match status" value="1"/>
</dbReference>
<dbReference type="InterPro" id="IPR053249">
    <property type="entry name" value="LFS"/>
</dbReference>
<protein>
    <recommendedName>
        <fullName evidence="3">Lachrymatory factor synthase</fullName>
    </recommendedName>
</protein>
<dbReference type="InterPro" id="IPR023393">
    <property type="entry name" value="START-like_dom_sf"/>
</dbReference>
<evidence type="ECO:0008006" key="3">
    <source>
        <dbReference type="Google" id="ProtNLM"/>
    </source>
</evidence>
<sequence>MESIAKPVWEGKVTARIRGATAEEAWSLLKGFCSLHRWVSSVEVCYKLEGVDGEPGCVRYCGGPLNRSDPAQPTGWSKELLLAVDPAARSYTYEMVETNKGFGRYRATIGVAGGGGSGSGCCLEWSFEADPVKGWAEGEFVAYLKKLAQGVAARVEEELGVDRV</sequence>
<dbReference type="Proteomes" id="UP001327560">
    <property type="component" value="Chromosome 7"/>
</dbReference>
<gene>
    <name evidence="1" type="ORF">Cni_G23411</name>
</gene>
<dbReference type="Pfam" id="PF10604">
    <property type="entry name" value="Polyketide_cyc2"/>
    <property type="match status" value="1"/>
</dbReference>
<dbReference type="Gene3D" id="3.30.530.20">
    <property type="match status" value="1"/>
</dbReference>
<dbReference type="PANTHER" id="PTHR33789">
    <property type="entry name" value="LACHRYMATORY-FACTOR SYNTHASE"/>
    <property type="match status" value="1"/>
</dbReference>
<dbReference type="CDD" id="cd07821">
    <property type="entry name" value="PYR_PYL_RCAR_like"/>
    <property type="match status" value="1"/>
</dbReference>
<name>A0AAQ3QJ62_9LILI</name>